<proteinExistence type="inferred from homology"/>
<accession>A0AAW5ECD6</accession>
<feature type="transmembrane region" description="Helical" evidence="7">
    <location>
        <begin position="101"/>
        <end position="122"/>
    </location>
</feature>
<feature type="transmembrane region" description="Helical" evidence="7">
    <location>
        <begin position="162"/>
        <end position="180"/>
    </location>
</feature>
<keyword evidence="3" id="KW-0813">Transport</keyword>
<comment type="subcellular location">
    <subcellularLocation>
        <location evidence="1">Membrane</location>
        <topology evidence="1">Multi-pass membrane protein</topology>
    </subcellularLocation>
</comment>
<evidence type="ECO:0000256" key="6">
    <source>
        <dbReference type="ARBA" id="ARBA00023136"/>
    </source>
</evidence>
<dbReference type="PANTHER" id="PTHR42810">
    <property type="entry name" value="PURINE PERMEASE C1399.01C-RELATED"/>
    <property type="match status" value="1"/>
</dbReference>
<dbReference type="EMBL" id="JAKTTI010000048">
    <property type="protein sequence ID" value="MCH1627657.1"/>
    <property type="molecule type" value="Genomic_DNA"/>
</dbReference>
<dbReference type="Proteomes" id="UP001431131">
    <property type="component" value="Unassembled WGS sequence"/>
</dbReference>
<feature type="transmembrane region" description="Helical" evidence="7">
    <location>
        <begin position="233"/>
        <end position="252"/>
    </location>
</feature>
<dbReference type="Pfam" id="PF00860">
    <property type="entry name" value="Xan_ur_permease"/>
    <property type="match status" value="1"/>
</dbReference>
<feature type="transmembrane region" description="Helical" evidence="7">
    <location>
        <begin position="398"/>
        <end position="416"/>
    </location>
</feature>
<dbReference type="PANTHER" id="PTHR42810:SF6">
    <property type="entry name" value="PURINE PERMEASE YBBY-RELATED"/>
    <property type="match status" value="1"/>
</dbReference>
<evidence type="ECO:0000313" key="8">
    <source>
        <dbReference type="EMBL" id="MCH1627657.1"/>
    </source>
</evidence>
<feature type="transmembrane region" description="Helical" evidence="7">
    <location>
        <begin position="129"/>
        <end position="150"/>
    </location>
</feature>
<keyword evidence="5 7" id="KW-1133">Transmembrane helix</keyword>
<keyword evidence="9" id="KW-1185">Reference proteome</keyword>
<feature type="transmembrane region" description="Helical" evidence="7">
    <location>
        <begin position="340"/>
        <end position="357"/>
    </location>
</feature>
<dbReference type="GO" id="GO:0005886">
    <property type="term" value="C:plasma membrane"/>
    <property type="evidence" value="ECO:0007669"/>
    <property type="project" value="TreeGrafter"/>
</dbReference>
<evidence type="ECO:0000256" key="1">
    <source>
        <dbReference type="ARBA" id="ARBA00004141"/>
    </source>
</evidence>
<evidence type="ECO:0000256" key="3">
    <source>
        <dbReference type="ARBA" id="ARBA00022448"/>
    </source>
</evidence>
<evidence type="ECO:0000256" key="7">
    <source>
        <dbReference type="SAM" id="Phobius"/>
    </source>
</evidence>
<feature type="transmembrane region" description="Helical" evidence="7">
    <location>
        <begin position="369"/>
        <end position="386"/>
    </location>
</feature>
<feature type="transmembrane region" description="Helical" evidence="7">
    <location>
        <begin position="75"/>
        <end position="95"/>
    </location>
</feature>
<feature type="transmembrane region" description="Helical" evidence="7">
    <location>
        <begin position="313"/>
        <end position="333"/>
    </location>
</feature>
<feature type="transmembrane region" description="Helical" evidence="7">
    <location>
        <begin position="12"/>
        <end position="35"/>
    </location>
</feature>
<dbReference type="GO" id="GO:0042907">
    <property type="term" value="F:xanthine transmembrane transporter activity"/>
    <property type="evidence" value="ECO:0007669"/>
    <property type="project" value="TreeGrafter"/>
</dbReference>
<dbReference type="InterPro" id="IPR006043">
    <property type="entry name" value="NCS2"/>
</dbReference>
<gene>
    <name evidence="8" type="ORF">MJG50_20165</name>
</gene>
<evidence type="ECO:0000256" key="2">
    <source>
        <dbReference type="ARBA" id="ARBA00008821"/>
    </source>
</evidence>
<evidence type="ECO:0000313" key="9">
    <source>
        <dbReference type="Proteomes" id="UP001431131"/>
    </source>
</evidence>
<keyword evidence="6 7" id="KW-0472">Membrane</keyword>
<sequence>MLKQSTWTTTFASFQWLFFIFANTIVVPVSVGTAFELSPDVIAMTMRSSLIFTGIACMLQGFIGHRYPLMEGHSGMMWGLVLNLALSGASMGLSYTEIGGGIATGILLAGIATVLLAAFNLVSLIQKIFTPMVMSVYLFLLTFQLVIIFFNGMLKVTDDGKLDLPISLYSIVVVILVSLVKIKGKKLGNFAILIGIIVGWGFYEILFPGGQTASTETSAHFSLFPFGKPNLEYGIVIVSFLGGFMNLSNTIASIQAAEKLYKDEPQQKRYRFSFLLTGFHSIIASLLGLVAYAPFTSSIGFLESTQILKRLPFIIGGGMLSILGIIPVLGTFFASMPITVGNAVLFVAYLQLLGTSLKSLSSDGFDSITIYRLAGPVLLGVCLLNISPEIFADFPVILRPIITNGLIMGVILSVILEKVIKWESATLETKKS</sequence>
<reference evidence="8" key="1">
    <citation type="submission" date="2022-02" db="EMBL/GenBank/DDBJ databases">
        <title>Fredinandcohnia quinoae sp. nov. isolated from Chenopodium quinoa seeds.</title>
        <authorList>
            <person name="Saati-Santamaria Z."/>
            <person name="Flores-Felix J.D."/>
            <person name="Igual J.M."/>
            <person name="Velazquez E."/>
            <person name="Garcia-Fraile P."/>
            <person name="Martinez-Molina E."/>
        </authorList>
    </citation>
    <scope>NUCLEOTIDE SEQUENCE</scope>
    <source>
        <strain evidence="8">SECRCQ15</strain>
    </source>
</reference>
<dbReference type="RefSeq" id="WP_240257574.1">
    <property type="nucleotide sequence ID" value="NZ_JAKTTI010000048.1"/>
</dbReference>
<feature type="transmembrane region" description="Helical" evidence="7">
    <location>
        <begin position="187"/>
        <end position="206"/>
    </location>
</feature>
<evidence type="ECO:0000256" key="4">
    <source>
        <dbReference type="ARBA" id="ARBA00022692"/>
    </source>
</evidence>
<evidence type="ECO:0000256" key="5">
    <source>
        <dbReference type="ARBA" id="ARBA00022989"/>
    </source>
</evidence>
<feature type="transmembrane region" description="Helical" evidence="7">
    <location>
        <begin position="272"/>
        <end position="293"/>
    </location>
</feature>
<dbReference type="NCBIfam" id="NF008502">
    <property type="entry name" value="PRK11412.1"/>
    <property type="match status" value="1"/>
</dbReference>
<protein>
    <submittedName>
        <fullName evidence="8">Uracil/xanthine transporter</fullName>
    </submittedName>
</protein>
<name>A0AAW5ECD6_9BACI</name>
<organism evidence="8 9">
    <name type="scientific">Fredinandcohnia quinoae</name>
    <dbReference type="NCBI Taxonomy" id="2918902"/>
    <lineage>
        <taxon>Bacteria</taxon>
        <taxon>Bacillati</taxon>
        <taxon>Bacillota</taxon>
        <taxon>Bacilli</taxon>
        <taxon>Bacillales</taxon>
        <taxon>Bacillaceae</taxon>
        <taxon>Fredinandcohnia</taxon>
    </lineage>
</organism>
<feature type="transmembrane region" description="Helical" evidence="7">
    <location>
        <begin position="41"/>
        <end position="63"/>
    </location>
</feature>
<dbReference type="AlphaFoldDB" id="A0AAW5ECD6"/>
<comment type="similarity">
    <text evidence="2">Belongs to the nucleobase:cation symporter-2 (NCS2) (TC 2.A.40) family.</text>
</comment>
<comment type="caution">
    <text evidence="8">The sequence shown here is derived from an EMBL/GenBank/DDBJ whole genome shotgun (WGS) entry which is preliminary data.</text>
</comment>
<dbReference type="NCBIfam" id="NF037981">
    <property type="entry name" value="NCS2_1"/>
    <property type="match status" value="1"/>
</dbReference>
<keyword evidence="4 7" id="KW-0812">Transmembrane</keyword>